<proteinExistence type="predicted"/>
<comment type="caution">
    <text evidence="1">The sequence shown here is derived from an EMBL/GenBank/DDBJ whole genome shotgun (WGS) entry which is preliminary data.</text>
</comment>
<accession>A0ABP9Q1H2</accession>
<dbReference type="EMBL" id="BAABKG010000006">
    <property type="protein sequence ID" value="GAA5155696.1"/>
    <property type="molecule type" value="Genomic_DNA"/>
</dbReference>
<organism evidence="1 2">
    <name type="scientific">Nocardioides marinquilinus</name>
    <dbReference type="NCBI Taxonomy" id="1210400"/>
    <lineage>
        <taxon>Bacteria</taxon>
        <taxon>Bacillati</taxon>
        <taxon>Actinomycetota</taxon>
        <taxon>Actinomycetes</taxon>
        <taxon>Propionibacteriales</taxon>
        <taxon>Nocardioidaceae</taxon>
        <taxon>Nocardioides</taxon>
    </lineage>
</organism>
<keyword evidence="2" id="KW-1185">Reference proteome</keyword>
<evidence type="ECO:0000313" key="2">
    <source>
        <dbReference type="Proteomes" id="UP001500221"/>
    </source>
</evidence>
<gene>
    <name evidence="1" type="ORF">GCM10023340_41610</name>
</gene>
<name>A0ABP9Q1H2_9ACTN</name>
<dbReference type="RefSeq" id="WP_345463461.1">
    <property type="nucleotide sequence ID" value="NZ_BAABKG010000006.1"/>
</dbReference>
<dbReference type="Proteomes" id="UP001500221">
    <property type="component" value="Unassembled WGS sequence"/>
</dbReference>
<reference evidence="2" key="1">
    <citation type="journal article" date="2019" name="Int. J. Syst. Evol. Microbiol.">
        <title>The Global Catalogue of Microorganisms (GCM) 10K type strain sequencing project: providing services to taxonomists for standard genome sequencing and annotation.</title>
        <authorList>
            <consortium name="The Broad Institute Genomics Platform"/>
            <consortium name="The Broad Institute Genome Sequencing Center for Infectious Disease"/>
            <person name="Wu L."/>
            <person name="Ma J."/>
        </authorList>
    </citation>
    <scope>NUCLEOTIDE SEQUENCE [LARGE SCALE GENOMIC DNA]</scope>
    <source>
        <strain evidence="2">JCM 18459</strain>
    </source>
</reference>
<sequence length="214" mass="22996">MSAAAGRRRVSFRGRIAGTGSTSGVRIVVGRWEESPLGSFADAMVERPDGHRMLIAPNPDVVRFVAATYVFDEVRVEPITATKTGTGWAVRSDSLELDLEFGRPTLLGRLLRLVPRRVAEAPWWCAATDPIARVVMRGVRTKGVIGERREWYGATGHRKVVAASGSFEGTSLGAMADVLPAPRFGFSSTPPRPSVTDVVTTIELDDGVPLVGPA</sequence>
<protein>
    <submittedName>
        <fullName evidence="1">Uncharacterized protein</fullName>
    </submittedName>
</protein>
<evidence type="ECO:0000313" key="1">
    <source>
        <dbReference type="EMBL" id="GAA5155696.1"/>
    </source>
</evidence>